<dbReference type="EMBL" id="FXTB01000025">
    <property type="protein sequence ID" value="SMO94747.1"/>
    <property type="molecule type" value="Genomic_DNA"/>
</dbReference>
<keyword evidence="1" id="KW-1133">Transmembrane helix</keyword>
<feature type="transmembrane region" description="Helical" evidence="1">
    <location>
        <begin position="52"/>
        <end position="70"/>
    </location>
</feature>
<sequence>MIKRLFKYLPIIEIVLGAILLTHEIFQFNKLPSIHDNLYGGLVDFFKYKEDSYGLMLLYSVLLLAGLLGLKNERLKWLTNWSLLIIILGLVIVPFIVIIFQKEILAIITGFIVFGFLYLIIHLSKTDLFRRLAITNKNKLISIFLGLFIIIGFWIIELKLT</sequence>
<feature type="transmembrane region" description="Helical" evidence="1">
    <location>
        <begin position="104"/>
        <end position="120"/>
    </location>
</feature>
<dbReference type="Proteomes" id="UP000319040">
    <property type="component" value="Unassembled WGS sequence"/>
</dbReference>
<dbReference type="RefSeq" id="WP_142534856.1">
    <property type="nucleotide sequence ID" value="NZ_FXTB01000025.1"/>
</dbReference>
<evidence type="ECO:0000313" key="3">
    <source>
        <dbReference type="Proteomes" id="UP000319040"/>
    </source>
</evidence>
<organism evidence="2 3">
    <name type="scientific">Saccharicrinis carchari</name>
    <dbReference type="NCBI Taxonomy" id="1168039"/>
    <lineage>
        <taxon>Bacteria</taxon>
        <taxon>Pseudomonadati</taxon>
        <taxon>Bacteroidota</taxon>
        <taxon>Bacteroidia</taxon>
        <taxon>Marinilabiliales</taxon>
        <taxon>Marinilabiliaceae</taxon>
        <taxon>Saccharicrinis</taxon>
    </lineage>
</organism>
<feature type="transmembrane region" description="Helical" evidence="1">
    <location>
        <begin position="77"/>
        <end position="98"/>
    </location>
</feature>
<keyword evidence="1" id="KW-0472">Membrane</keyword>
<protein>
    <submittedName>
        <fullName evidence="2">Uncharacterized protein</fullName>
    </submittedName>
</protein>
<dbReference type="AlphaFoldDB" id="A0A521FEX0"/>
<evidence type="ECO:0000256" key="1">
    <source>
        <dbReference type="SAM" id="Phobius"/>
    </source>
</evidence>
<keyword evidence="1" id="KW-0812">Transmembrane</keyword>
<name>A0A521FEX0_SACCC</name>
<proteinExistence type="predicted"/>
<evidence type="ECO:0000313" key="2">
    <source>
        <dbReference type="EMBL" id="SMO94747.1"/>
    </source>
</evidence>
<keyword evidence="3" id="KW-1185">Reference proteome</keyword>
<gene>
    <name evidence="2" type="ORF">SAMN06265379_1254</name>
</gene>
<feature type="transmembrane region" description="Helical" evidence="1">
    <location>
        <begin position="140"/>
        <end position="156"/>
    </location>
</feature>
<accession>A0A521FEX0</accession>
<feature type="transmembrane region" description="Helical" evidence="1">
    <location>
        <begin position="7"/>
        <end position="26"/>
    </location>
</feature>
<reference evidence="2 3" key="1">
    <citation type="submission" date="2017-05" db="EMBL/GenBank/DDBJ databases">
        <authorList>
            <person name="Varghese N."/>
            <person name="Submissions S."/>
        </authorList>
    </citation>
    <scope>NUCLEOTIDE SEQUENCE [LARGE SCALE GENOMIC DNA]</scope>
    <source>
        <strain evidence="2 3">DSM 27040</strain>
    </source>
</reference>